<dbReference type="InterPro" id="IPR029061">
    <property type="entry name" value="THDP-binding"/>
</dbReference>
<gene>
    <name evidence="10" type="primary">korA</name>
</gene>
<dbReference type="AlphaFoldDB" id="A0A075FPE3"/>
<proteinExistence type="predicted"/>
<dbReference type="Pfam" id="PF01855">
    <property type="entry name" value="POR_N"/>
    <property type="match status" value="1"/>
</dbReference>
<dbReference type="Pfam" id="PF01558">
    <property type="entry name" value="POR"/>
    <property type="match status" value="1"/>
</dbReference>
<feature type="domain" description="Pyruvate flavodoxin/ferredoxin oxidoreductase pyrimidine binding" evidence="9">
    <location>
        <begin position="222"/>
        <end position="382"/>
    </location>
</feature>
<evidence type="ECO:0000256" key="1">
    <source>
        <dbReference type="ARBA" id="ARBA00023002"/>
    </source>
</evidence>
<dbReference type="SUPFAM" id="SSF52518">
    <property type="entry name" value="Thiamin diphosphate-binding fold (THDP-binding)"/>
    <property type="match status" value="1"/>
</dbReference>
<dbReference type="PANTHER" id="PTHR32154:SF29">
    <property type="entry name" value="BLR6743 PROTEIN"/>
    <property type="match status" value="1"/>
</dbReference>
<dbReference type="InterPro" id="IPR050722">
    <property type="entry name" value="Pyruvate:ferred/Flavod_OxRd"/>
</dbReference>
<evidence type="ECO:0000259" key="8">
    <source>
        <dbReference type="Pfam" id="PF01558"/>
    </source>
</evidence>
<evidence type="ECO:0000256" key="2">
    <source>
        <dbReference type="ARBA" id="ARBA00052359"/>
    </source>
</evidence>
<comment type="catalytic activity">
    <reaction evidence="2">
        <text>2 oxidized [2Fe-2S]-[ferredoxin] + 2-oxoglutarate + CoA = succinyl-CoA + 2 reduced [2Fe-2S]-[ferredoxin] + CO2 + H(+)</text>
        <dbReference type="Rhea" id="RHEA:17297"/>
        <dbReference type="Rhea" id="RHEA-COMP:10000"/>
        <dbReference type="Rhea" id="RHEA-COMP:10001"/>
        <dbReference type="ChEBI" id="CHEBI:15378"/>
        <dbReference type="ChEBI" id="CHEBI:16526"/>
        <dbReference type="ChEBI" id="CHEBI:16810"/>
        <dbReference type="ChEBI" id="CHEBI:33737"/>
        <dbReference type="ChEBI" id="CHEBI:33738"/>
        <dbReference type="ChEBI" id="CHEBI:57287"/>
        <dbReference type="ChEBI" id="CHEBI:57292"/>
        <dbReference type="EC" id="1.2.7.3"/>
    </reaction>
</comment>
<organism evidence="10">
    <name type="scientific">uncultured marine group II/III euryarchaeote AD1000_12_F09</name>
    <dbReference type="NCBI Taxonomy" id="1457727"/>
    <lineage>
        <taxon>Archaea</taxon>
        <taxon>Methanobacteriati</taxon>
        <taxon>Methanobacteriota</taxon>
        <taxon>environmental samples</taxon>
    </lineage>
</organism>
<evidence type="ECO:0000259" key="9">
    <source>
        <dbReference type="Pfam" id="PF01855"/>
    </source>
</evidence>
<evidence type="ECO:0000313" key="10">
    <source>
        <dbReference type="EMBL" id="AIE91577.1"/>
    </source>
</evidence>
<dbReference type="SUPFAM" id="SSF53323">
    <property type="entry name" value="Pyruvate-ferredoxin oxidoreductase, PFOR, domain III"/>
    <property type="match status" value="1"/>
</dbReference>
<dbReference type="Gene3D" id="3.40.50.920">
    <property type="match status" value="1"/>
</dbReference>
<dbReference type="InterPro" id="IPR002869">
    <property type="entry name" value="Pyrv_flavodox_OxRed_cen"/>
</dbReference>
<dbReference type="PANTHER" id="PTHR32154">
    <property type="entry name" value="PYRUVATE-FLAVODOXIN OXIDOREDUCTASE-RELATED"/>
    <property type="match status" value="1"/>
</dbReference>
<dbReference type="NCBIfam" id="TIGR03710">
    <property type="entry name" value="OAFO_sf"/>
    <property type="match status" value="1"/>
</dbReference>
<sequence>MEMHVKMERICNDFTINIATANGTGSQSSNLIILNSMFQMGVPVSGKNLFPSNISGLPTWFIIRASDNGYQSPGDKAHIQVLMNKDTWFKDLESLEPGTIVIYNEDAKLPVDRDDCPSFGMPMTKMARGINPKLARLMCNMYYVGALAHLLGIEQNALEMAVRNQFKGKEKAIELNLRAISEGLDYATENWEDEIPYRVESREKDPDSFLIEGNEAIALGSIFGGINMLSWYPITPSSSLAEGIIQWLPELRDADDGGSTCAVIQAEDELAAAGMVIGAGWAGGRGMTCTSGPGISLMSEFIGLAYFAEVPGVIWDVNRVGPSTGLPTRTQQGDLSMLYEASHGDTQHIVLIPGTVDECFEYGWRTFDYAERFQTIVFGFSDLDLGMNRWSTSGFEYPDSPMDRGKVLRSQEEMDAVENYGRYRDVDGDGIPYRTLPGSGLDPILYRGTGHDEDGIYSEDPDVYYATISRLKKKIEGARDLLPAPIIREEEEEQIGVIYYGSMENSITEIDDMLESTGLSVSTCRVRALPYHSEVESFIERHEKVIVLEINRDGQMYGILRKELPAHLIPRLHSVAYTDGLPPRARVYADMILDTLEVTA</sequence>
<dbReference type="FunFam" id="3.40.50.970:FF:000022">
    <property type="entry name" value="2-oxoglutarate ferredoxin oxidoreductase alpha subunit"/>
    <property type="match status" value="1"/>
</dbReference>
<keyword evidence="10" id="KW-0670">Pyruvate</keyword>
<dbReference type="InterPro" id="IPR009014">
    <property type="entry name" value="Transketo_C/PFOR_II"/>
</dbReference>
<dbReference type="GO" id="GO:0044272">
    <property type="term" value="P:sulfur compound biosynthetic process"/>
    <property type="evidence" value="ECO:0007669"/>
    <property type="project" value="UniProtKB-ARBA"/>
</dbReference>
<dbReference type="Gene3D" id="3.40.50.970">
    <property type="match status" value="1"/>
</dbReference>
<dbReference type="GO" id="GO:0006082">
    <property type="term" value="P:organic acid metabolic process"/>
    <property type="evidence" value="ECO:0007669"/>
    <property type="project" value="UniProtKB-ARBA"/>
</dbReference>
<evidence type="ECO:0000256" key="5">
    <source>
        <dbReference type="ARBA" id="ARBA00071398"/>
    </source>
</evidence>
<feature type="domain" description="Pyruvate/ketoisovalerate oxidoreductase catalytic" evidence="8">
    <location>
        <begin position="23"/>
        <end position="184"/>
    </location>
</feature>
<dbReference type="EMBL" id="KF900343">
    <property type="protein sequence ID" value="AIE91577.1"/>
    <property type="molecule type" value="Genomic_DNA"/>
</dbReference>
<evidence type="ECO:0000256" key="3">
    <source>
        <dbReference type="ARBA" id="ARBA00064882"/>
    </source>
</evidence>
<comment type="subunit">
    <text evidence="3">Heterotetramer of the KorA, KorB, KorC and KorD subunits.</text>
</comment>
<dbReference type="InterPro" id="IPR022367">
    <property type="entry name" value="2-oxoacid/accept_OxRdtase_asu"/>
</dbReference>
<evidence type="ECO:0000256" key="4">
    <source>
        <dbReference type="ARBA" id="ARBA00066947"/>
    </source>
</evidence>
<dbReference type="CDD" id="cd07034">
    <property type="entry name" value="TPP_PYR_PFOR_IOR-alpha_like"/>
    <property type="match status" value="1"/>
</dbReference>
<protein>
    <recommendedName>
        <fullName evidence="5">2-oxoglutarate synthase subunit KorA</fullName>
        <ecNumber evidence="4">1.2.7.3</ecNumber>
    </recommendedName>
    <alternativeName>
        <fullName evidence="7">2-ketoglutarate oxidoreductase alpha chain</fullName>
    </alternativeName>
    <alternativeName>
        <fullName evidence="6">2-oxoglutarate-ferredoxin oxidoreductase subunit alpha</fullName>
    </alternativeName>
</protein>
<dbReference type="GO" id="GO:0006979">
    <property type="term" value="P:response to oxidative stress"/>
    <property type="evidence" value="ECO:0007669"/>
    <property type="project" value="TreeGrafter"/>
</dbReference>
<dbReference type="EC" id="1.2.7.3" evidence="4"/>
<name>A0A075FPE3_9EURY</name>
<evidence type="ECO:0000256" key="6">
    <source>
        <dbReference type="ARBA" id="ARBA00076968"/>
    </source>
</evidence>
<reference evidence="10" key="1">
    <citation type="journal article" date="2014" name="Genome Biol. Evol.">
        <title>Pangenome evidence for extensive interdomain horizontal transfer affecting lineage core and shell genes in uncultured planktonic thaumarchaeota and euryarchaeota.</title>
        <authorList>
            <person name="Deschamps P."/>
            <person name="Zivanovic Y."/>
            <person name="Moreira D."/>
            <person name="Rodriguez-Valera F."/>
            <person name="Lopez-Garcia P."/>
        </authorList>
    </citation>
    <scope>NUCLEOTIDE SEQUENCE</scope>
</reference>
<accession>A0A075FPE3</accession>
<dbReference type="GO" id="GO:0047553">
    <property type="term" value="F:2-oxoglutarate synthase activity"/>
    <property type="evidence" value="ECO:0007669"/>
    <property type="project" value="UniProtKB-EC"/>
</dbReference>
<keyword evidence="1 10" id="KW-0560">Oxidoreductase</keyword>
<dbReference type="InterPro" id="IPR019752">
    <property type="entry name" value="Pyrv/ketoisovalerate_OxRed_cat"/>
</dbReference>
<evidence type="ECO:0000256" key="7">
    <source>
        <dbReference type="ARBA" id="ARBA00079587"/>
    </source>
</evidence>
<dbReference type="SUPFAM" id="SSF52922">
    <property type="entry name" value="TK C-terminal domain-like"/>
    <property type="match status" value="1"/>
</dbReference>
<dbReference type="InterPro" id="IPR002880">
    <property type="entry name" value="Pyrv_Fd/Flavodoxin_OxRdtase_N"/>
</dbReference>
<dbReference type="Gene3D" id="3.40.920.10">
    <property type="entry name" value="Pyruvate-ferredoxin oxidoreductase, PFOR, domain III"/>
    <property type="match status" value="1"/>
</dbReference>